<evidence type="ECO:0000256" key="3">
    <source>
        <dbReference type="ARBA" id="ARBA00012058"/>
    </source>
</evidence>
<proteinExistence type="inferred from homology"/>
<dbReference type="SFLD" id="SFLDS00001">
    <property type="entry name" value="Enolase"/>
    <property type="match status" value="1"/>
</dbReference>
<dbReference type="GO" id="GO:0000287">
    <property type="term" value="F:magnesium ion binding"/>
    <property type="evidence" value="ECO:0007669"/>
    <property type="project" value="UniProtKB-UniRule"/>
</dbReference>
<keyword evidence="9" id="KW-0963">Cytoplasm</keyword>
<dbReference type="InterPro" id="IPR029017">
    <property type="entry name" value="Enolase-like_N"/>
</dbReference>
<dbReference type="UniPathway" id="UPA00109">
    <property type="reaction ID" value="UER00187"/>
</dbReference>
<dbReference type="Gene3D" id="3.30.390.10">
    <property type="entry name" value="Enolase-like, N-terminal domain"/>
    <property type="match status" value="1"/>
</dbReference>
<feature type="binding site" evidence="9 12">
    <location>
        <position position="274"/>
    </location>
    <ligand>
        <name>Mg(2+)</name>
        <dbReference type="ChEBI" id="CHEBI:18420"/>
    </ligand>
</feature>
<comment type="pathway">
    <text evidence="1 9">Carbohydrate degradation; glycolysis; pyruvate from D-glyceraldehyde 3-phosphate: step 4/5.</text>
</comment>
<feature type="domain" description="Enolase C-terminal TIM barrel" evidence="13">
    <location>
        <begin position="137"/>
        <end position="405"/>
    </location>
</feature>
<evidence type="ECO:0000259" key="14">
    <source>
        <dbReference type="SMART" id="SM01193"/>
    </source>
</evidence>
<gene>
    <name evidence="9" type="primary">eno</name>
    <name evidence="15" type="ORF">A2998_00190</name>
</gene>
<protein>
    <recommendedName>
        <fullName evidence="4 9">Enolase</fullName>
        <ecNumber evidence="3 9">4.2.1.11</ecNumber>
    </recommendedName>
    <alternativeName>
        <fullName evidence="9">2-phospho-D-glycerate hydro-lyase</fullName>
    </alternativeName>
    <alternativeName>
        <fullName evidence="9">2-phosphoglycerate dehydratase</fullName>
    </alternativeName>
</protein>
<keyword evidence="5 9" id="KW-0964">Secreted</keyword>
<dbReference type="SFLD" id="SFLDF00002">
    <property type="entry name" value="enolase"/>
    <property type="match status" value="1"/>
</dbReference>
<dbReference type="GO" id="GO:0000015">
    <property type="term" value="C:phosphopyruvate hydratase complex"/>
    <property type="evidence" value="ECO:0007669"/>
    <property type="project" value="InterPro"/>
</dbReference>
<dbReference type="InterPro" id="IPR020809">
    <property type="entry name" value="Enolase_CS"/>
</dbReference>
<dbReference type="NCBIfam" id="TIGR01060">
    <property type="entry name" value="eno"/>
    <property type="match status" value="1"/>
</dbReference>
<keyword evidence="7 9" id="KW-0324">Glycolysis</keyword>
<dbReference type="SUPFAM" id="SSF54826">
    <property type="entry name" value="Enolase N-terminal domain-like"/>
    <property type="match status" value="1"/>
</dbReference>
<comment type="similarity">
    <text evidence="2 9">Belongs to the enolase family.</text>
</comment>
<dbReference type="GO" id="GO:0006096">
    <property type="term" value="P:glycolytic process"/>
    <property type="evidence" value="ECO:0007669"/>
    <property type="project" value="UniProtKB-UniRule"/>
</dbReference>
<comment type="catalytic activity">
    <reaction evidence="9">
        <text>(2R)-2-phosphoglycerate = phosphoenolpyruvate + H2O</text>
        <dbReference type="Rhea" id="RHEA:10164"/>
        <dbReference type="ChEBI" id="CHEBI:15377"/>
        <dbReference type="ChEBI" id="CHEBI:58289"/>
        <dbReference type="ChEBI" id="CHEBI:58702"/>
        <dbReference type="EC" id="4.2.1.11"/>
    </reaction>
</comment>
<feature type="binding site" evidence="11">
    <location>
        <position position="301"/>
    </location>
    <ligand>
        <name>substrate</name>
    </ligand>
</feature>
<dbReference type="InterPro" id="IPR020810">
    <property type="entry name" value="Enolase_C"/>
</dbReference>
<evidence type="ECO:0000256" key="8">
    <source>
        <dbReference type="ARBA" id="ARBA00023239"/>
    </source>
</evidence>
<evidence type="ECO:0000256" key="2">
    <source>
        <dbReference type="ARBA" id="ARBA00009604"/>
    </source>
</evidence>
<dbReference type="SMART" id="SM01192">
    <property type="entry name" value="Enolase_C"/>
    <property type="match status" value="1"/>
</dbReference>
<name>A0A1G2ID84_9BACT</name>
<feature type="binding site" evidence="11">
    <location>
        <position position="274"/>
    </location>
    <ligand>
        <name>substrate</name>
    </ligand>
</feature>
<keyword evidence="6 9" id="KW-0460">Magnesium</keyword>
<evidence type="ECO:0000256" key="4">
    <source>
        <dbReference type="ARBA" id="ARBA00017068"/>
    </source>
</evidence>
<reference evidence="15 16" key="1">
    <citation type="journal article" date="2016" name="Nat. Commun.">
        <title>Thousands of microbial genomes shed light on interconnected biogeochemical processes in an aquifer system.</title>
        <authorList>
            <person name="Anantharaman K."/>
            <person name="Brown C.T."/>
            <person name="Hug L.A."/>
            <person name="Sharon I."/>
            <person name="Castelle C.J."/>
            <person name="Probst A.J."/>
            <person name="Thomas B.C."/>
            <person name="Singh A."/>
            <person name="Wilkins M.J."/>
            <person name="Karaoz U."/>
            <person name="Brodie E.L."/>
            <person name="Williams K.H."/>
            <person name="Hubbard S.S."/>
            <person name="Banfield J.F."/>
        </authorList>
    </citation>
    <scope>NUCLEOTIDE SEQUENCE [LARGE SCALE GENOMIC DNA]</scope>
</reference>
<evidence type="ECO:0000256" key="6">
    <source>
        <dbReference type="ARBA" id="ARBA00022842"/>
    </source>
</evidence>
<dbReference type="PRINTS" id="PR00148">
    <property type="entry name" value="ENOLASE"/>
</dbReference>
<dbReference type="PIRSF" id="PIRSF001400">
    <property type="entry name" value="Enolase"/>
    <property type="match status" value="1"/>
</dbReference>
<feature type="active site" description="Proton acceptor" evidence="9 10">
    <location>
        <position position="326"/>
    </location>
</feature>
<keyword evidence="15" id="KW-0670">Pyruvate</keyword>
<feature type="binding site" evidence="9">
    <location>
        <position position="161"/>
    </location>
    <ligand>
        <name>(2R)-2-phosphoglycerate</name>
        <dbReference type="ChEBI" id="CHEBI:58289"/>
    </ligand>
</feature>
<evidence type="ECO:0000313" key="15">
    <source>
        <dbReference type="EMBL" id="OGZ72128.1"/>
    </source>
</evidence>
<dbReference type="PROSITE" id="PS00164">
    <property type="entry name" value="ENOLASE"/>
    <property type="match status" value="1"/>
</dbReference>
<dbReference type="Pfam" id="PF03952">
    <property type="entry name" value="Enolase_N"/>
    <property type="match status" value="1"/>
</dbReference>
<feature type="binding site" evidence="11">
    <location>
        <position position="377"/>
    </location>
    <ligand>
        <name>substrate</name>
    </ligand>
</feature>
<feature type="binding site" evidence="11">
    <location>
        <position position="162"/>
    </location>
    <ligand>
        <name>substrate</name>
    </ligand>
</feature>
<feature type="active site" description="Proton donor" evidence="9 10">
    <location>
        <position position="202"/>
    </location>
</feature>
<dbReference type="SMART" id="SM01193">
    <property type="entry name" value="Enolase_N"/>
    <property type="match status" value="1"/>
</dbReference>
<feature type="binding site" evidence="9">
    <location>
        <position position="377"/>
    </location>
    <ligand>
        <name>(2R)-2-phosphoglycerate</name>
        <dbReference type="ChEBI" id="CHEBI:58289"/>
    </ligand>
</feature>
<dbReference type="PANTHER" id="PTHR11902">
    <property type="entry name" value="ENOLASE"/>
    <property type="match status" value="1"/>
</dbReference>
<comment type="function">
    <text evidence="9">Catalyzes the reversible conversion of 2-phosphoglycerate (2-PG) into phosphoenolpyruvate (PEP). It is essential for the degradation of carbohydrates via glycolysis.</text>
</comment>
<feature type="binding site" evidence="11">
    <location>
        <begin position="353"/>
        <end position="356"/>
    </location>
    <ligand>
        <name>substrate</name>
    </ligand>
</feature>
<accession>A0A1G2ID84</accession>
<dbReference type="PANTHER" id="PTHR11902:SF1">
    <property type="entry name" value="ENOLASE"/>
    <property type="match status" value="1"/>
</dbReference>
<evidence type="ECO:0000256" key="7">
    <source>
        <dbReference type="ARBA" id="ARBA00023152"/>
    </source>
</evidence>
<feature type="binding site" evidence="9">
    <location>
        <position position="233"/>
    </location>
    <ligand>
        <name>Mg(2+)</name>
        <dbReference type="ChEBI" id="CHEBI:18420"/>
    </ligand>
</feature>
<dbReference type="GO" id="GO:0009986">
    <property type="term" value="C:cell surface"/>
    <property type="evidence" value="ECO:0007669"/>
    <property type="project" value="UniProtKB-SubCell"/>
</dbReference>
<evidence type="ECO:0000256" key="9">
    <source>
        <dbReference type="HAMAP-Rule" id="MF_00318"/>
    </source>
</evidence>
<dbReference type="HAMAP" id="MF_00318">
    <property type="entry name" value="Enolase"/>
    <property type="match status" value="1"/>
</dbReference>
<dbReference type="Proteomes" id="UP000178826">
    <property type="component" value="Unassembled WGS sequence"/>
</dbReference>
<feature type="binding site" evidence="9">
    <location>
        <position position="355"/>
    </location>
    <ligand>
        <name>(2R)-2-phosphoglycerate</name>
        <dbReference type="ChEBI" id="CHEBI:58289"/>
    </ligand>
</feature>
<dbReference type="EMBL" id="MHOZ01000044">
    <property type="protein sequence ID" value="OGZ72128.1"/>
    <property type="molecule type" value="Genomic_DNA"/>
</dbReference>
<feature type="binding site" evidence="9">
    <location>
        <position position="326"/>
    </location>
    <ligand>
        <name>(2R)-2-phosphoglycerate</name>
        <dbReference type="ChEBI" id="CHEBI:58289"/>
    </ligand>
</feature>
<evidence type="ECO:0000256" key="12">
    <source>
        <dbReference type="PIRSR" id="PIRSR001400-3"/>
    </source>
</evidence>
<dbReference type="Pfam" id="PF00113">
    <property type="entry name" value="Enolase_C"/>
    <property type="match status" value="1"/>
</dbReference>
<dbReference type="GO" id="GO:0005576">
    <property type="term" value="C:extracellular region"/>
    <property type="evidence" value="ECO:0007669"/>
    <property type="project" value="UniProtKB-SubCell"/>
</dbReference>
<feature type="binding site" evidence="9">
    <location>
        <position position="356"/>
    </location>
    <ligand>
        <name>(2R)-2-phosphoglycerate</name>
        <dbReference type="ChEBI" id="CHEBI:58289"/>
    </ligand>
</feature>
<evidence type="ECO:0000256" key="10">
    <source>
        <dbReference type="PIRSR" id="PIRSR001400-1"/>
    </source>
</evidence>
<comment type="cofactor">
    <cofactor evidence="9">
        <name>Mg(2+)</name>
        <dbReference type="ChEBI" id="CHEBI:18420"/>
    </cofactor>
    <text evidence="9">Binds a second Mg(2+) ion via substrate during catalysis.</text>
</comment>
<sequence length="405" mass="44302">MSKIKSIIAKGIKDSRGNPTLEVELETDKGVFSASVPSGASTGENEALELRDEDGKGVKTAISNVNNIIAPKLKNLDPQNQLEIDNIMNGLDGTENKSKLGANAILGVSMAVCRAGADVQKFPLYKYISGLAEVMGPLSIPSPMFNILNGGAHAKNDLDIQEFMIVPQKHTFTENLVLCNKIFQNLKDIIEKNYGPGQLGDEGGFAPLISKTDQALFLLKSSIRADDSKIALDCAASEFYKNGKYNLDDRGLTRAELLEFYKDLTERFPIISIEDPYSEEDWPGFEEISKQLGQKILIVGDDLTATNIKKIKEAHNKSACNGVILKLNQIGTVSETIEASNLAKSFGWKTIVSHRSGETMDDFIADFSVGAGADFIKSGSPAKEERMVKYKRLLDIEGEINKNFK</sequence>
<comment type="caution">
    <text evidence="15">The sequence shown here is derived from an EMBL/GenBank/DDBJ whole genome shotgun (WGS) entry which is preliminary data.</text>
</comment>
<dbReference type="CDD" id="cd03313">
    <property type="entry name" value="enolase"/>
    <property type="match status" value="1"/>
</dbReference>
<dbReference type="EC" id="4.2.1.11" evidence="3 9"/>
<comment type="subcellular location">
    <subcellularLocation>
        <location evidence="9">Cytoplasm</location>
    </subcellularLocation>
    <subcellularLocation>
        <location evidence="9">Secreted</location>
    </subcellularLocation>
    <subcellularLocation>
        <location evidence="9">Cell surface</location>
    </subcellularLocation>
    <text evidence="9">Fractions of enolase are present in both the cytoplasm and on the cell surface.</text>
</comment>
<keyword evidence="9 12" id="KW-0479">Metal-binding</keyword>
<feature type="domain" description="Enolase N-terminal" evidence="14">
    <location>
        <begin position="4"/>
        <end position="128"/>
    </location>
</feature>
<dbReference type="AlphaFoldDB" id="A0A1G2ID84"/>
<dbReference type="InterPro" id="IPR036849">
    <property type="entry name" value="Enolase-like_C_sf"/>
</dbReference>
<evidence type="ECO:0000313" key="16">
    <source>
        <dbReference type="Proteomes" id="UP000178826"/>
    </source>
</evidence>
<organism evidence="15 16">
    <name type="scientific">Candidatus Staskawiczbacteria bacterium RIFCSPLOWO2_01_FULL_37_25b</name>
    <dbReference type="NCBI Taxonomy" id="1802213"/>
    <lineage>
        <taxon>Bacteria</taxon>
        <taxon>Candidatus Staskawicziibacteriota</taxon>
    </lineage>
</organism>
<dbReference type="SFLD" id="SFLDG00178">
    <property type="entry name" value="enolase"/>
    <property type="match status" value="1"/>
</dbReference>
<comment type="cofactor">
    <cofactor evidence="12">
        <name>Mg(2+)</name>
        <dbReference type="ChEBI" id="CHEBI:18420"/>
    </cofactor>
    <text evidence="12">Mg(2+) is required for catalysis and for stabilizing the dimer.</text>
</comment>
<feature type="binding site" evidence="9 12">
    <location>
        <position position="301"/>
    </location>
    <ligand>
        <name>Mg(2+)</name>
        <dbReference type="ChEBI" id="CHEBI:18420"/>
    </ligand>
</feature>
<evidence type="ECO:0000256" key="11">
    <source>
        <dbReference type="PIRSR" id="PIRSR001400-2"/>
    </source>
</evidence>
<evidence type="ECO:0000259" key="13">
    <source>
        <dbReference type="SMART" id="SM01192"/>
    </source>
</evidence>
<dbReference type="GO" id="GO:0004634">
    <property type="term" value="F:phosphopyruvate hydratase activity"/>
    <property type="evidence" value="ECO:0007669"/>
    <property type="project" value="UniProtKB-UniRule"/>
</dbReference>
<evidence type="ECO:0000256" key="5">
    <source>
        <dbReference type="ARBA" id="ARBA00022525"/>
    </source>
</evidence>
<feature type="binding site" evidence="11">
    <location>
        <position position="153"/>
    </location>
    <ligand>
        <name>substrate</name>
    </ligand>
</feature>
<dbReference type="Gene3D" id="3.20.20.120">
    <property type="entry name" value="Enolase-like C-terminal domain"/>
    <property type="match status" value="1"/>
</dbReference>
<evidence type="ECO:0000256" key="1">
    <source>
        <dbReference type="ARBA" id="ARBA00005031"/>
    </source>
</evidence>
<dbReference type="SUPFAM" id="SSF51604">
    <property type="entry name" value="Enolase C-terminal domain-like"/>
    <property type="match status" value="1"/>
</dbReference>
<keyword evidence="8 9" id="KW-0456">Lyase</keyword>
<dbReference type="InterPro" id="IPR020811">
    <property type="entry name" value="Enolase_N"/>
</dbReference>
<dbReference type="InterPro" id="IPR000941">
    <property type="entry name" value="Enolase"/>
</dbReference>